<dbReference type="EMBL" id="JAGYWB010000010">
    <property type="protein sequence ID" value="KAI0508061.1"/>
    <property type="molecule type" value="Genomic_DNA"/>
</dbReference>
<evidence type="ECO:0000313" key="2">
    <source>
        <dbReference type="Proteomes" id="UP000829196"/>
    </source>
</evidence>
<dbReference type="Proteomes" id="UP000829196">
    <property type="component" value="Unassembled WGS sequence"/>
</dbReference>
<name>A0A8T3BBD0_DENNO</name>
<proteinExistence type="predicted"/>
<evidence type="ECO:0000313" key="1">
    <source>
        <dbReference type="EMBL" id="KAI0508061.1"/>
    </source>
</evidence>
<accession>A0A8T3BBD0</accession>
<organism evidence="1 2">
    <name type="scientific">Dendrobium nobile</name>
    <name type="common">Orchid</name>
    <dbReference type="NCBI Taxonomy" id="94219"/>
    <lineage>
        <taxon>Eukaryota</taxon>
        <taxon>Viridiplantae</taxon>
        <taxon>Streptophyta</taxon>
        <taxon>Embryophyta</taxon>
        <taxon>Tracheophyta</taxon>
        <taxon>Spermatophyta</taxon>
        <taxon>Magnoliopsida</taxon>
        <taxon>Liliopsida</taxon>
        <taxon>Asparagales</taxon>
        <taxon>Orchidaceae</taxon>
        <taxon>Epidendroideae</taxon>
        <taxon>Malaxideae</taxon>
        <taxon>Dendrobiinae</taxon>
        <taxon>Dendrobium</taxon>
    </lineage>
</organism>
<reference evidence="1" key="1">
    <citation type="journal article" date="2022" name="Front. Genet.">
        <title>Chromosome-Scale Assembly of the Dendrobium nobile Genome Provides Insights Into the Molecular Mechanism of the Biosynthesis of the Medicinal Active Ingredient of Dendrobium.</title>
        <authorList>
            <person name="Xu Q."/>
            <person name="Niu S.-C."/>
            <person name="Li K.-L."/>
            <person name="Zheng P.-J."/>
            <person name="Zhang X.-J."/>
            <person name="Jia Y."/>
            <person name="Liu Y."/>
            <person name="Niu Y.-X."/>
            <person name="Yu L.-H."/>
            <person name="Chen D.-F."/>
            <person name="Zhang G.-Q."/>
        </authorList>
    </citation>
    <scope>NUCLEOTIDE SEQUENCE</scope>
    <source>
        <tissue evidence="1">Leaf</tissue>
    </source>
</reference>
<sequence>MRKVAVAESIGIISVETNEASTTVEGDEATEGGELTECKLKHVVYIPKGDAGSNKSKNCNSIPFLEILKKKCLML</sequence>
<gene>
    <name evidence="1" type="ORF">KFK09_014195</name>
</gene>
<comment type="caution">
    <text evidence="1">The sequence shown here is derived from an EMBL/GenBank/DDBJ whole genome shotgun (WGS) entry which is preliminary data.</text>
</comment>
<dbReference type="AlphaFoldDB" id="A0A8T3BBD0"/>
<keyword evidence="2" id="KW-1185">Reference proteome</keyword>
<protein>
    <submittedName>
        <fullName evidence="1">Uncharacterized protein</fullName>
    </submittedName>
</protein>